<proteinExistence type="inferred from homology"/>
<sequence length="1103" mass="123030">MNAPSPNIDTAAPAGTVVSRDGVDPQWYKDAIIYQLHVKSFADSNGDGIGDFGGLLSKLDYISDLGVTVVWLLPFYPSPRLDDGYDIAEYKDVSPDYGTLEDVRRFIEEAHKRGLKVVSELVINHTSDQHPWFQRARNAPKGSPERNFYVWSDDDTLYSGTRIIFLDTERSNWTWDPVAGQYFWHRFYSHQPDLNFDNPEVLREVFDVMKFWLDLGIDGLRLDAVPYLIERDGTSNENLPETHGILREIRAEMDRTYPDRFLLAEANMWPEDTKDYFGEGDECHMAFHFPLMPRMYMAIAKEDRFPITDIMRQTPAIPDNCQWAIFLRNHDELTLEMVTDKERDYLWSTYAADRRARINLGIRRRLAPLMERDRRRVELMNSLLLSMPGTPVIYYGDEIGMGDNIHLGDRDGVRTPMQWSIDRNGGFSRADFASLVLPPIMDPLYGYFAVNVESQARDPHSLLNWTRRMLATRRQHPAFGRGTIRFLFPQNRRVLAYLREHDGETILCVANMGRSPQAVELDLSEFEGRVPVEMTAGSVFPPIGQLTYLLTLSPYGFYWFTLTAAQAAPAWHTPAPEPLPDYETLVLRAGVDDAMQTEARKTLETAVLPAYLAKRRWFSGKDQKQILPRIKALSRLTAQGQDIGLIEVEVTGGAEPTRWLLPLAVVAEDETLSALPSRLALARVRKGREVHLLTDAFALPSFAFAIANALKESRRIETASGEIRFEPAEGVEIPTLPDDAEILWLSAEQSNSSLIAGDLMMIKVLRKIAPGRHPEAEMGRHLTAQGYANAAPFLGEMARVTPEGERATLAIIQGYVRNQGDAWTWTLDHLSRALDDFGGQGGGAMSDDHRFQEFSTFAATLGARLGELHAVLARPSDDPAFAPAKASTADVEGWKARAVSLLDGAIHALDARTEWAAEADAARARAVTSRREAIVAAIGRLAETGVGSTVSRIHGDLHLGQILVAGDDVVFIDFEGEPARPLEERRAKASPLRDVAGVLRSFDYAAAMVGRNVQASAHVTGDRRDDFVERFRSDAAESFLTAYRQALAASGGALSADLLDMFLIEKAAYEIGYEAANRPTWIDVPLGGLAAVVERLAPEGDPS</sequence>
<comment type="caution">
    <text evidence="9">The sequence shown here is derived from an EMBL/GenBank/DDBJ whole genome shotgun (WGS) entry which is preliminary data.</text>
</comment>
<accession>A0A9W6N2N0</accession>
<name>A0A9W6N2N0_9HYPH</name>
<dbReference type="FunFam" id="3.20.20.80:FF:000055">
    <property type="entry name" value="Trehalose synthase"/>
    <property type="match status" value="1"/>
</dbReference>
<evidence type="ECO:0000259" key="8">
    <source>
        <dbReference type="SMART" id="SM00642"/>
    </source>
</evidence>
<dbReference type="PANTHER" id="PTHR10357">
    <property type="entry name" value="ALPHA-AMYLASE FAMILY MEMBER"/>
    <property type="match status" value="1"/>
</dbReference>
<evidence type="ECO:0000256" key="2">
    <source>
        <dbReference type="ARBA" id="ARBA00005496"/>
    </source>
</evidence>
<dbReference type="GO" id="GO:0005975">
    <property type="term" value="P:carbohydrate metabolic process"/>
    <property type="evidence" value="ECO:0007669"/>
    <property type="project" value="InterPro"/>
</dbReference>
<dbReference type="EMBL" id="BSFK01000005">
    <property type="protein sequence ID" value="GLK75207.1"/>
    <property type="molecule type" value="Genomic_DNA"/>
</dbReference>
<dbReference type="Pfam" id="PF00128">
    <property type="entry name" value="Alpha-amylase"/>
    <property type="match status" value="2"/>
</dbReference>
<dbReference type="GO" id="GO:0046872">
    <property type="term" value="F:metal ion binding"/>
    <property type="evidence" value="ECO:0007669"/>
    <property type="project" value="UniProtKB-KW"/>
</dbReference>
<evidence type="ECO:0000313" key="10">
    <source>
        <dbReference type="Proteomes" id="UP001143364"/>
    </source>
</evidence>
<dbReference type="InterPro" id="IPR032091">
    <property type="entry name" value="Malt_amylase-like_C"/>
</dbReference>
<dbReference type="InterPro" id="IPR012810">
    <property type="entry name" value="TreS/a-amylase_N"/>
</dbReference>
<keyword evidence="5" id="KW-0106">Calcium</keyword>
<dbReference type="Proteomes" id="UP001143364">
    <property type="component" value="Unassembled WGS sequence"/>
</dbReference>
<dbReference type="Gene3D" id="3.20.20.80">
    <property type="entry name" value="Glycosidases"/>
    <property type="match status" value="1"/>
</dbReference>
<dbReference type="GO" id="GO:0047471">
    <property type="term" value="F:maltose alpha-D-glucosyltransferase activity"/>
    <property type="evidence" value="ECO:0007669"/>
    <property type="project" value="UniProtKB-EC"/>
</dbReference>
<dbReference type="Gene3D" id="2.60.40.1180">
    <property type="entry name" value="Golgi alpha-mannosidase II"/>
    <property type="match status" value="1"/>
</dbReference>
<dbReference type="InterPro" id="IPR006047">
    <property type="entry name" value="GH13_cat_dom"/>
</dbReference>
<dbReference type="SUPFAM" id="SSF56112">
    <property type="entry name" value="Protein kinase-like (PK-like)"/>
    <property type="match status" value="1"/>
</dbReference>
<dbReference type="SUPFAM" id="SSF51445">
    <property type="entry name" value="(Trans)glycosidases"/>
    <property type="match status" value="1"/>
</dbReference>
<dbReference type="AlphaFoldDB" id="A0A9W6N2N0"/>
<dbReference type="InterPro" id="IPR011009">
    <property type="entry name" value="Kinase-like_dom_sf"/>
</dbReference>
<dbReference type="SUPFAM" id="SSF51011">
    <property type="entry name" value="Glycosyl hydrolase domain"/>
    <property type="match status" value="1"/>
</dbReference>
<dbReference type="RefSeq" id="WP_271203169.1">
    <property type="nucleotide sequence ID" value="NZ_BSFK01000005.1"/>
</dbReference>
<dbReference type="InterPro" id="IPR017853">
    <property type="entry name" value="GH"/>
</dbReference>
<evidence type="ECO:0000256" key="5">
    <source>
        <dbReference type="ARBA" id="ARBA00022837"/>
    </source>
</evidence>
<dbReference type="InterPro" id="IPR012811">
    <property type="entry name" value="TreS_maltokin_C_dom"/>
</dbReference>
<dbReference type="NCBIfam" id="TIGR02456">
    <property type="entry name" value="treS_nterm"/>
    <property type="match status" value="1"/>
</dbReference>
<feature type="domain" description="Glycosyl hydrolase family 13 catalytic" evidence="8">
    <location>
        <begin position="35"/>
        <end position="429"/>
    </location>
</feature>
<gene>
    <name evidence="9" type="ORF">GCM10008171_04610</name>
</gene>
<protein>
    <recommendedName>
        <fullName evidence="3">maltose alpha-D-glucosyltransferase</fullName>
        <ecNumber evidence="3">5.4.99.16</ecNumber>
    </recommendedName>
    <alternativeName>
        <fullName evidence="7">Maltose alpha-D-glucosyltransferase</fullName>
    </alternativeName>
</protein>
<keyword evidence="6" id="KW-0413">Isomerase</keyword>
<dbReference type="Gene3D" id="3.90.1200.10">
    <property type="match status" value="1"/>
</dbReference>
<dbReference type="InterPro" id="IPR013780">
    <property type="entry name" value="Glyco_hydro_b"/>
</dbReference>
<organism evidence="9 10">
    <name type="scientific">Methylopila jiangsuensis</name>
    <dbReference type="NCBI Taxonomy" id="586230"/>
    <lineage>
        <taxon>Bacteria</taxon>
        <taxon>Pseudomonadati</taxon>
        <taxon>Pseudomonadota</taxon>
        <taxon>Alphaproteobacteria</taxon>
        <taxon>Hyphomicrobiales</taxon>
        <taxon>Methylopilaceae</taxon>
        <taxon>Methylopila</taxon>
    </lineage>
</organism>
<comment type="similarity">
    <text evidence="2">Belongs to the glycosyl hydrolase 13 family. TreS subfamily.</text>
</comment>
<keyword evidence="4" id="KW-0479">Metal-binding</keyword>
<reference evidence="9" key="1">
    <citation type="journal article" date="2014" name="Int. J. Syst. Evol. Microbiol.">
        <title>Complete genome sequence of Corynebacterium casei LMG S-19264T (=DSM 44701T), isolated from a smear-ripened cheese.</title>
        <authorList>
            <consortium name="US DOE Joint Genome Institute (JGI-PGF)"/>
            <person name="Walter F."/>
            <person name="Albersmeier A."/>
            <person name="Kalinowski J."/>
            <person name="Ruckert C."/>
        </authorList>
    </citation>
    <scope>NUCLEOTIDE SEQUENCE</scope>
    <source>
        <strain evidence="9">VKM B-2555</strain>
    </source>
</reference>
<dbReference type="SMART" id="SM00642">
    <property type="entry name" value="Aamy"/>
    <property type="match status" value="1"/>
</dbReference>
<dbReference type="PANTHER" id="PTHR10357:SF219">
    <property type="entry name" value="MALTOSE ALPHA-D-GLUCOSYLTRANSFERASE"/>
    <property type="match status" value="1"/>
</dbReference>
<comment type="catalytic activity">
    <reaction evidence="1">
        <text>D-maltose = alpha,alpha-trehalose</text>
        <dbReference type="Rhea" id="RHEA:15145"/>
        <dbReference type="ChEBI" id="CHEBI:16551"/>
        <dbReference type="ChEBI" id="CHEBI:17306"/>
        <dbReference type="EC" id="5.4.99.16"/>
    </reaction>
</comment>
<reference evidence="9" key="2">
    <citation type="submission" date="2023-01" db="EMBL/GenBank/DDBJ databases">
        <authorList>
            <person name="Sun Q."/>
            <person name="Evtushenko L."/>
        </authorList>
    </citation>
    <scope>NUCLEOTIDE SEQUENCE</scope>
    <source>
        <strain evidence="9">VKM B-2555</strain>
    </source>
</reference>
<dbReference type="NCBIfam" id="TIGR02457">
    <property type="entry name" value="TreS_Cterm"/>
    <property type="match status" value="1"/>
</dbReference>
<dbReference type="InterPro" id="IPR045857">
    <property type="entry name" value="O16G_dom_2"/>
</dbReference>
<dbReference type="Gene3D" id="3.90.400.10">
    <property type="entry name" value="Oligo-1,6-glucosidase, Domain 2"/>
    <property type="match status" value="1"/>
</dbReference>
<keyword evidence="10" id="KW-1185">Reference proteome</keyword>
<dbReference type="EC" id="5.4.99.16" evidence="3"/>
<evidence type="ECO:0000256" key="4">
    <source>
        <dbReference type="ARBA" id="ARBA00022723"/>
    </source>
</evidence>
<evidence type="ECO:0000256" key="7">
    <source>
        <dbReference type="ARBA" id="ARBA00031378"/>
    </source>
</evidence>
<dbReference type="Pfam" id="PF16657">
    <property type="entry name" value="Malt_amylase_C"/>
    <property type="match status" value="1"/>
</dbReference>
<dbReference type="CDD" id="cd11334">
    <property type="entry name" value="AmyAc_TreS"/>
    <property type="match status" value="1"/>
</dbReference>
<evidence type="ECO:0000256" key="6">
    <source>
        <dbReference type="ARBA" id="ARBA00023235"/>
    </source>
</evidence>
<evidence type="ECO:0000256" key="3">
    <source>
        <dbReference type="ARBA" id="ARBA00012619"/>
    </source>
</evidence>
<evidence type="ECO:0000313" key="9">
    <source>
        <dbReference type="EMBL" id="GLK75207.1"/>
    </source>
</evidence>
<evidence type="ECO:0000256" key="1">
    <source>
        <dbReference type="ARBA" id="ARBA00001595"/>
    </source>
</evidence>